<dbReference type="AlphaFoldDB" id="A0A7M3SVZ8"/>
<keyword evidence="2" id="KW-0472">Membrane</keyword>
<evidence type="ECO:0000256" key="1">
    <source>
        <dbReference type="SAM" id="MobiDB-lite"/>
    </source>
</evidence>
<reference evidence="3 4" key="1">
    <citation type="submission" date="2019-12" db="EMBL/GenBank/DDBJ databases">
        <authorList>
            <person name="Li J."/>
            <person name="Shi Y."/>
            <person name="Xu G."/>
            <person name="Xiao D."/>
            <person name="Ran X."/>
        </authorList>
    </citation>
    <scope>NUCLEOTIDE SEQUENCE [LARGE SCALE GENOMIC DNA]</scope>
    <source>
        <strain evidence="3 4">JCM 15915</strain>
    </source>
</reference>
<evidence type="ECO:0000313" key="4">
    <source>
        <dbReference type="Proteomes" id="UP000462152"/>
    </source>
</evidence>
<keyword evidence="4" id="KW-1185">Reference proteome</keyword>
<protein>
    <submittedName>
        <fullName evidence="3">Uncharacterized protein</fullName>
    </submittedName>
</protein>
<dbReference type="OrthoDB" id="5150325at2"/>
<name>A0A7M3SVZ8_9MICC</name>
<feature type="compositionally biased region" description="Polar residues" evidence="1">
    <location>
        <begin position="122"/>
        <end position="133"/>
    </location>
</feature>
<dbReference type="EMBL" id="WOGT01000011">
    <property type="protein sequence ID" value="MUN55963.1"/>
    <property type="molecule type" value="Genomic_DNA"/>
</dbReference>
<keyword evidence="2" id="KW-0812">Transmembrane</keyword>
<feature type="region of interest" description="Disordered" evidence="1">
    <location>
        <begin position="122"/>
        <end position="141"/>
    </location>
</feature>
<dbReference type="RefSeq" id="WP_129315839.1">
    <property type="nucleotide sequence ID" value="NZ_NOIQ01000013.1"/>
</dbReference>
<evidence type="ECO:0000313" key="3">
    <source>
        <dbReference type="EMBL" id="MUN55963.1"/>
    </source>
</evidence>
<keyword evidence="2" id="KW-1133">Transmembrane helix</keyword>
<feature type="transmembrane region" description="Helical" evidence="2">
    <location>
        <begin position="28"/>
        <end position="47"/>
    </location>
</feature>
<accession>A0A7M3SVZ8</accession>
<gene>
    <name evidence="3" type="ORF">GMA10_12215</name>
</gene>
<sequence>MGRAQAERTWDEFRRTGRSVIRTSPTKAVLAAVGLGLLVILAAGMAYSDFAKNGVASFQFWGCCLVAALLVVGMIATIHPLVRQRRLVLEVPGFFVESRRRGAWHDELRVRWDNVWSVEAHSSSNGESTTTRARVTLHPGTRPEVGVTTDQGYVEMPTGLGISVRQLAEVMARIAAQSTSTDRA</sequence>
<evidence type="ECO:0000256" key="2">
    <source>
        <dbReference type="SAM" id="Phobius"/>
    </source>
</evidence>
<comment type="caution">
    <text evidence="3">The sequence shown here is derived from an EMBL/GenBank/DDBJ whole genome shotgun (WGS) entry which is preliminary data.</text>
</comment>
<feature type="transmembrane region" description="Helical" evidence="2">
    <location>
        <begin position="59"/>
        <end position="82"/>
    </location>
</feature>
<organism evidence="3 4">
    <name type="scientific">Rothia koreensis</name>
    <dbReference type="NCBI Taxonomy" id="592378"/>
    <lineage>
        <taxon>Bacteria</taxon>
        <taxon>Bacillati</taxon>
        <taxon>Actinomycetota</taxon>
        <taxon>Actinomycetes</taxon>
        <taxon>Micrococcales</taxon>
        <taxon>Micrococcaceae</taxon>
        <taxon>Rothia</taxon>
    </lineage>
</organism>
<proteinExistence type="predicted"/>
<dbReference type="Proteomes" id="UP000462152">
    <property type="component" value="Unassembled WGS sequence"/>
</dbReference>